<comment type="caution">
    <text evidence="6">The sequence shown here is derived from an EMBL/GenBank/DDBJ whole genome shotgun (WGS) entry which is preliminary data.</text>
</comment>
<dbReference type="EMBL" id="JAAATY010000006">
    <property type="protein sequence ID" value="NRN65234.1"/>
    <property type="molecule type" value="Genomic_DNA"/>
</dbReference>
<name>A0ABX2F286_9PSEU</name>
<dbReference type="InterPro" id="IPR049445">
    <property type="entry name" value="TetR_SbtR-like_C"/>
</dbReference>
<evidence type="ECO:0000313" key="7">
    <source>
        <dbReference type="Proteomes" id="UP000763557"/>
    </source>
</evidence>
<dbReference type="InterPro" id="IPR009057">
    <property type="entry name" value="Homeodomain-like_sf"/>
</dbReference>
<dbReference type="Pfam" id="PF00440">
    <property type="entry name" value="TetR_N"/>
    <property type="match status" value="1"/>
</dbReference>
<dbReference type="Gene3D" id="1.10.357.10">
    <property type="entry name" value="Tetracycline Repressor, domain 2"/>
    <property type="match status" value="1"/>
</dbReference>
<evidence type="ECO:0000259" key="5">
    <source>
        <dbReference type="PROSITE" id="PS50977"/>
    </source>
</evidence>
<dbReference type="SUPFAM" id="SSF46689">
    <property type="entry name" value="Homeodomain-like"/>
    <property type="match status" value="1"/>
</dbReference>
<feature type="domain" description="HTH tetR-type" evidence="5">
    <location>
        <begin position="13"/>
        <end position="72"/>
    </location>
</feature>
<sequence length="210" mass="22885">MSTEASRMRADARQNRDRIVEVARELFAGRGLDVPMAAIARRAGVGMATLYRRFPTKESLVTEVFSDQFAECVSILDDALADPDPWHGLCTGIERICAMHAVDRGFTAAFVSAFPQSFDIDGERARADSALTELIDRAKRAGQLRADFALDDVTLVLMANSGIIAGTPEASLAASRRLVAYLLSAFRADNAHPLPPPAPLNLFDVLPKRR</sequence>
<keyword evidence="2 4" id="KW-0238">DNA-binding</keyword>
<dbReference type="InterPro" id="IPR050109">
    <property type="entry name" value="HTH-type_TetR-like_transc_reg"/>
</dbReference>
<dbReference type="Pfam" id="PF21597">
    <property type="entry name" value="TetR_C_43"/>
    <property type="match status" value="1"/>
</dbReference>
<organism evidence="6 7">
    <name type="scientific">Kibdelosporangium persicum</name>
    <dbReference type="NCBI Taxonomy" id="2698649"/>
    <lineage>
        <taxon>Bacteria</taxon>
        <taxon>Bacillati</taxon>
        <taxon>Actinomycetota</taxon>
        <taxon>Actinomycetes</taxon>
        <taxon>Pseudonocardiales</taxon>
        <taxon>Pseudonocardiaceae</taxon>
        <taxon>Kibdelosporangium</taxon>
    </lineage>
</organism>
<evidence type="ECO:0000256" key="4">
    <source>
        <dbReference type="PROSITE-ProRule" id="PRU00335"/>
    </source>
</evidence>
<dbReference type="PANTHER" id="PTHR30055">
    <property type="entry name" value="HTH-TYPE TRANSCRIPTIONAL REGULATOR RUTR"/>
    <property type="match status" value="1"/>
</dbReference>
<reference evidence="6 7" key="1">
    <citation type="submission" date="2020-01" db="EMBL/GenBank/DDBJ databases">
        <title>Kibdelosporangium persica a novel Actinomycetes from a hot desert in Iran.</title>
        <authorList>
            <person name="Safaei N."/>
            <person name="Zaburannyi N."/>
            <person name="Mueller R."/>
            <person name="Wink J."/>
        </authorList>
    </citation>
    <scope>NUCLEOTIDE SEQUENCE [LARGE SCALE GENOMIC DNA]</scope>
    <source>
        <strain evidence="6 7">4NS15</strain>
    </source>
</reference>
<dbReference type="Proteomes" id="UP000763557">
    <property type="component" value="Unassembled WGS sequence"/>
</dbReference>
<keyword evidence="7" id="KW-1185">Reference proteome</keyword>
<keyword evidence="3" id="KW-0804">Transcription</keyword>
<evidence type="ECO:0000256" key="3">
    <source>
        <dbReference type="ARBA" id="ARBA00023163"/>
    </source>
</evidence>
<dbReference type="RefSeq" id="WP_173128905.1">
    <property type="nucleotide sequence ID" value="NZ_CBCSGW010000005.1"/>
</dbReference>
<evidence type="ECO:0000256" key="2">
    <source>
        <dbReference type="ARBA" id="ARBA00023125"/>
    </source>
</evidence>
<evidence type="ECO:0000313" key="6">
    <source>
        <dbReference type="EMBL" id="NRN65234.1"/>
    </source>
</evidence>
<accession>A0ABX2F286</accession>
<dbReference type="PANTHER" id="PTHR30055:SF234">
    <property type="entry name" value="HTH-TYPE TRANSCRIPTIONAL REGULATOR BETI"/>
    <property type="match status" value="1"/>
</dbReference>
<evidence type="ECO:0000256" key="1">
    <source>
        <dbReference type="ARBA" id="ARBA00023015"/>
    </source>
</evidence>
<gene>
    <name evidence="6" type="ORF">GC106_24450</name>
</gene>
<dbReference type="InterPro" id="IPR001647">
    <property type="entry name" value="HTH_TetR"/>
</dbReference>
<protein>
    <submittedName>
        <fullName evidence="6">Transcriptional regulator</fullName>
    </submittedName>
</protein>
<dbReference type="SUPFAM" id="SSF48498">
    <property type="entry name" value="Tetracyclin repressor-like, C-terminal domain"/>
    <property type="match status" value="1"/>
</dbReference>
<dbReference type="PRINTS" id="PR00455">
    <property type="entry name" value="HTHTETR"/>
</dbReference>
<feature type="DNA-binding region" description="H-T-H motif" evidence="4">
    <location>
        <begin position="35"/>
        <end position="54"/>
    </location>
</feature>
<dbReference type="InterPro" id="IPR036271">
    <property type="entry name" value="Tet_transcr_reg_TetR-rel_C_sf"/>
</dbReference>
<dbReference type="PROSITE" id="PS50977">
    <property type="entry name" value="HTH_TETR_2"/>
    <property type="match status" value="1"/>
</dbReference>
<keyword evidence="1" id="KW-0805">Transcription regulation</keyword>
<proteinExistence type="predicted"/>